<gene>
    <name evidence="10 11" type="primary">cobT</name>
    <name evidence="11" type="ORF">ERS008491_00218</name>
</gene>
<protein>
    <recommendedName>
        <fullName evidence="4 10">Nicotinate-nucleotide--dimethylbenzimidazole phosphoribosyltransferase</fullName>
        <shortName evidence="10">NN:DBI PRT</shortName>
        <ecNumber evidence="3 10">2.4.2.21</ecNumber>
    </recommendedName>
    <alternativeName>
        <fullName evidence="8 10">N(1)-alpha-phosphoribosyltransferase</fullName>
    </alternativeName>
</protein>
<dbReference type="RefSeq" id="WP_050118150.1">
    <property type="nucleotide sequence ID" value="NZ_CAWMAB010000001.1"/>
</dbReference>
<evidence type="ECO:0000313" key="12">
    <source>
        <dbReference type="Proteomes" id="UP000045824"/>
    </source>
</evidence>
<evidence type="ECO:0000256" key="1">
    <source>
        <dbReference type="ARBA" id="ARBA00005049"/>
    </source>
</evidence>
<dbReference type="InterPro" id="IPR036087">
    <property type="entry name" value="Nict_dMeBzImd_PRibTrfase_sf"/>
</dbReference>
<dbReference type="GO" id="GO:0008939">
    <property type="term" value="F:nicotinate-nucleotide-dimethylbenzimidazole phosphoribosyltransferase activity"/>
    <property type="evidence" value="ECO:0007669"/>
    <property type="project" value="UniProtKB-UniRule"/>
</dbReference>
<dbReference type="GO" id="GO:0009236">
    <property type="term" value="P:cobalamin biosynthetic process"/>
    <property type="evidence" value="ECO:0007669"/>
    <property type="project" value="UniProtKB-UniRule"/>
</dbReference>
<dbReference type="NCBIfam" id="TIGR03160">
    <property type="entry name" value="cobT_DBIPRT"/>
    <property type="match status" value="1"/>
</dbReference>
<comment type="catalytic activity">
    <reaction evidence="9 10">
        <text>5,6-dimethylbenzimidazole + nicotinate beta-D-ribonucleotide = alpha-ribazole 5'-phosphate + nicotinate + H(+)</text>
        <dbReference type="Rhea" id="RHEA:11196"/>
        <dbReference type="ChEBI" id="CHEBI:15378"/>
        <dbReference type="ChEBI" id="CHEBI:15890"/>
        <dbReference type="ChEBI" id="CHEBI:32544"/>
        <dbReference type="ChEBI" id="CHEBI:57502"/>
        <dbReference type="ChEBI" id="CHEBI:57918"/>
        <dbReference type="EC" id="2.4.2.21"/>
    </reaction>
</comment>
<evidence type="ECO:0000256" key="2">
    <source>
        <dbReference type="ARBA" id="ARBA00007110"/>
    </source>
</evidence>
<comment type="function">
    <text evidence="10">Catalyzes the synthesis of alpha-ribazole-5'-phosphate from nicotinate mononucleotide (NAMN) and 5,6-dimethylbenzimidazole (DMB).</text>
</comment>
<evidence type="ECO:0000256" key="4">
    <source>
        <dbReference type="ARBA" id="ARBA00015486"/>
    </source>
</evidence>
<dbReference type="Gene3D" id="1.10.1610.10">
    <property type="match status" value="1"/>
</dbReference>
<evidence type="ECO:0000256" key="10">
    <source>
        <dbReference type="HAMAP-Rule" id="MF_00230"/>
    </source>
</evidence>
<comment type="pathway">
    <text evidence="1 10">Nucleoside biosynthesis; alpha-ribazole biosynthesis; alpha-ribazole from 5,6-dimethylbenzimidazole: step 1/2.</text>
</comment>
<dbReference type="EMBL" id="CPYI01000001">
    <property type="protein sequence ID" value="CNE02606.1"/>
    <property type="molecule type" value="Genomic_DNA"/>
</dbReference>
<evidence type="ECO:0000256" key="6">
    <source>
        <dbReference type="ARBA" id="ARBA00022676"/>
    </source>
</evidence>
<dbReference type="HAMAP" id="MF_00230">
    <property type="entry name" value="CobT"/>
    <property type="match status" value="1"/>
</dbReference>
<evidence type="ECO:0000256" key="8">
    <source>
        <dbReference type="ARBA" id="ARBA00030686"/>
    </source>
</evidence>
<evidence type="ECO:0000256" key="5">
    <source>
        <dbReference type="ARBA" id="ARBA00022573"/>
    </source>
</evidence>
<dbReference type="EC" id="2.4.2.21" evidence="3 10"/>
<dbReference type="FunFam" id="3.40.50.10210:FF:000001">
    <property type="entry name" value="Nicotinate-nucleotide--dimethylbenzimidazole phosphoribosyltransferase"/>
    <property type="match status" value="1"/>
</dbReference>
<dbReference type="CDD" id="cd02439">
    <property type="entry name" value="DMB-PRT_CobT"/>
    <property type="match status" value="1"/>
</dbReference>
<dbReference type="InterPro" id="IPR023195">
    <property type="entry name" value="Nict_dMeBzImd_PRibTrfase_N"/>
</dbReference>
<dbReference type="Gene3D" id="3.40.50.10210">
    <property type="match status" value="1"/>
</dbReference>
<organism evidence="11 12">
    <name type="scientific">Yersinia kristensenii</name>
    <dbReference type="NCBI Taxonomy" id="28152"/>
    <lineage>
        <taxon>Bacteria</taxon>
        <taxon>Pseudomonadati</taxon>
        <taxon>Pseudomonadota</taxon>
        <taxon>Gammaproteobacteria</taxon>
        <taxon>Enterobacterales</taxon>
        <taxon>Yersiniaceae</taxon>
        <taxon>Yersinia</taxon>
    </lineage>
</organism>
<dbReference type="Pfam" id="PF02277">
    <property type="entry name" value="DBI_PRT"/>
    <property type="match status" value="1"/>
</dbReference>
<dbReference type="InterPro" id="IPR017846">
    <property type="entry name" value="Nict_dMeBzImd_PRibTrfase_bact"/>
</dbReference>
<keyword evidence="6 10" id="KW-0328">Glycosyltransferase</keyword>
<dbReference type="NCBIfam" id="NF000996">
    <property type="entry name" value="PRK00105.1"/>
    <property type="match status" value="1"/>
</dbReference>
<evidence type="ECO:0000256" key="3">
    <source>
        <dbReference type="ARBA" id="ARBA00011991"/>
    </source>
</evidence>
<sequence>MQTLSSILRTIAPLDSRAMSRAKARLDGLLKPCGSLGRLEQLAIQLAGMRGLYGHQVDRKQIIVMAADHGVFDEGVAISPRAVTMIQALNMVKGVTGVCVLATNAGAEVKIVDVGIDSETLPGVIDMKVARGSGNIAREAAMTRQQAEDLLIASATLTLQEAASGVKVFGVGELGIANTTPAAAMVSVFTDSDPEQVVGIGANFPSEQLHHKVAVVRRAIETNQPDGSDGIDVLAKVGGFDLVGMTGVMLGAAAAGLPVVLDGFLSYASALAACRIEPKVRDYLIPSHLSAEKGAIIALNHLQLEPYLQMDMRLGEGSGAALAMHLVDAACAMYNNMGSLAESNIELPASPSPLKLQGC</sequence>
<feature type="active site" description="Proton acceptor" evidence="10">
    <location>
        <position position="316"/>
    </location>
</feature>
<comment type="similarity">
    <text evidence="2 10">Belongs to the CobT family.</text>
</comment>
<keyword evidence="5 10" id="KW-0169">Cobalamin biosynthesis</keyword>
<evidence type="ECO:0000313" key="11">
    <source>
        <dbReference type="EMBL" id="CNE02606.1"/>
    </source>
</evidence>
<dbReference type="PANTHER" id="PTHR43463">
    <property type="entry name" value="NICOTINATE-NUCLEOTIDE--DIMETHYLBENZIMIDAZOLE PHOSPHORIBOSYLTRANSFERASE"/>
    <property type="match status" value="1"/>
</dbReference>
<dbReference type="AlphaFoldDB" id="A0A0T9KI97"/>
<dbReference type="InterPro" id="IPR003200">
    <property type="entry name" value="Nict_dMeBzImd_PRibTrfase"/>
</dbReference>
<accession>A0A0T9KI97</accession>
<keyword evidence="7 10" id="KW-0808">Transferase</keyword>
<dbReference type="SUPFAM" id="SSF52733">
    <property type="entry name" value="Nicotinate mononucleotide:5,6-dimethylbenzimidazole phosphoribosyltransferase (CobT)"/>
    <property type="match status" value="1"/>
</dbReference>
<name>A0A0T9KI97_YERKR</name>
<evidence type="ECO:0000256" key="9">
    <source>
        <dbReference type="ARBA" id="ARBA00047340"/>
    </source>
</evidence>
<proteinExistence type="inferred from homology"/>
<dbReference type="Proteomes" id="UP000045824">
    <property type="component" value="Unassembled WGS sequence"/>
</dbReference>
<evidence type="ECO:0000256" key="7">
    <source>
        <dbReference type="ARBA" id="ARBA00022679"/>
    </source>
</evidence>
<dbReference type="UniPathway" id="UPA00061">
    <property type="reaction ID" value="UER00516"/>
</dbReference>
<reference evidence="11 12" key="1">
    <citation type="submission" date="2015-03" db="EMBL/GenBank/DDBJ databases">
        <authorList>
            <person name="Murphy D."/>
        </authorList>
    </citation>
    <scope>NUCLEOTIDE SEQUENCE [LARGE SCALE GENOMIC DNA]</scope>
    <source>
        <strain evidence="11 12">FCF326</strain>
    </source>
</reference>
<dbReference type="PANTHER" id="PTHR43463:SF1">
    <property type="entry name" value="NICOTINATE-NUCLEOTIDE--DIMETHYLBENZIMIDAZOLE PHOSPHORIBOSYLTRANSFERASE"/>
    <property type="match status" value="1"/>
</dbReference>